<feature type="domain" description="Tc1-like transposase DDE" evidence="1">
    <location>
        <begin position="172"/>
        <end position="312"/>
    </location>
</feature>
<dbReference type="Pfam" id="PF13551">
    <property type="entry name" value="HTH_29"/>
    <property type="match status" value="1"/>
</dbReference>
<dbReference type="InterPro" id="IPR025959">
    <property type="entry name" value="Winged_HTH_dom"/>
</dbReference>
<geneLocation type="plasmid" evidence="5">
    <name>pAzo2</name>
</geneLocation>
<dbReference type="eggNOG" id="COG3415">
    <property type="taxonomic scope" value="Bacteria"/>
</dbReference>
<dbReference type="KEGG" id="eba:p2A296"/>
<dbReference type="EMBL" id="CR555308">
    <property type="protein sequence ID" value="CAI10668.1"/>
    <property type="molecule type" value="Genomic_DNA"/>
</dbReference>
<proteinExistence type="predicted"/>
<dbReference type="InterPro" id="IPR047655">
    <property type="entry name" value="Transpos_IS630-like"/>
</dbReference>
<dbReference type="Proteomes" id="UP000006552">
    <property type="component" value="Plasmid 2"/>
</dbReference>
<dbReference type="OrthoDB" id="9772604at2"/>
<reference evidence="4" key="1">
    <citation type="submission" date="2004-11" db="EMBL/GenBank/DDBJ databases">
        <authorList>
            <person name="PROSCIENCE"/>
        </authorList>
    </citation>
    <scope>NUCLEOTIDE SEQUENCE</scope>
    <source>
        <strain evidence="4">EbN1</strain>
        <plasmid evidence="4">2</plasmid>
    </source>
</reference>
<organism evidence="4 5">
    <name type="scientific">Aromatoleum aromaticum (strain DSM 19018 / LMG 30748 / EbN1)</name>
    <name type="common">Azoarcus sp. (strain EbN1)</name>
    <dbReference type="NCBI Taxonomy" id="76114"/>
    <lineage>
        <taxon>Bacteria</taxon>
        <taxon>Pseudomonadati</taxon>
        <taxon>Pseudomonadota</taxon>
        <taxon>Betaproteobacteria</taxon>
        <taxon>Rhodocyclales</taxon>
        <taxon>Rhodocyclaceae</taxon>
        <taxon>Aromatoleum</taxon>
    </lineage>
</organism>
<dbReference type="KEGG" id="eba:p2A340"/>
<dbReference type="RefSeq" id="WP_011254953.1">
    <property type="nucleotide sequence ID" value="NC_006824.1"/>
</dbReference>
<dbReference type="InterPro" id="IPR009057">
    <property type="entry name" value="Homeodomain-like_sf"/>
</dbReference>
<evidence type="ECO:0000259" key="1">
    <source>
        <dbReference type="Pfam" id="PF13358"/>
    </source>
</evidence>
<reference evidence="4 5" key="2">
    <citation type="journal article" date="2005" name="Arch. Microbiol.">
        <title>The genome sequence of an anaerobic aromatic-degrading denitrifying bacterium, strain EbN1.</title>
        <authorList>
            <person name="Rabus R."/>
            <person name="Kube M."/>
            <person name="Heider J."/>
            <person name="Beck A."/>
            <person name="Heitmann K."/>
            <person name="Widdel F."/>
            <person name="Reinhardt R."/>
        </authorList>
    </citation>
    <scope>NUCLEOTIDE SEQUENCE [LARGE SCALE GENOMIC DNA]</scope>
    <source>
        <strain evidence="4 5">EbN1</strain>
        <plasmid evidence="4">2</plasmid>
        <plasmid evidence="5">Plasmid pAzo2</plasmid>
    </source>
</reference>
<dbReference type="GO" id="GO:0003676">
    <property type="term" value="F:nucleic acid binding"/>
    <property type="evidence" value="ECO:0007669"/>
    <property type="project" value="InterPro"/>
</dbReference>
<dbReference type="Gene3D" id="3.30.420.10">
    <property type="entry name" value="Ribonuclease H-like superfamily/Ribonuclease H"/>
    <property type="match status" value="1"/>
</dbReference>
<dbReference type="eggNOG" id="COG3335">
    <property type="taxonomic scope" value="Bacteria"/>
</dbReference>
<dbReference type="InterPro" id="IPR036397">
    <property type="entry name" value="RNaseH_sf"/>
</dbReference>
<accession>Q5NW73</accession>
<dbReference type="SUPFAM" id="SSF46689">
    <property type="entry name" value="Homeodomain-like"/>
    <property type="match status" value="1"/>
</dbReference>
<dbReference type="AlphaFoldDB" id="Q5NW73"/>
<evidence type="ECO:0000313" key="5">
    <source>
        <dbReference type="Proteomes" id="UP000006552"/>
    </source>
</evidence>
<protein>
    <submittedName>
        <fullName evidence="4">Transposase</fullName>
    </submittedName>
</protein>
<dbReference type="PANTHER" id="PTHR46564:SF1">
    <property type="entry name" value="TRANSPOSASE"/>
    <property type="match status" value="1"/>
</dbReference>
<keyword evidence="5" id="KW-1185">Reference proteome</keyword>
<evidence type="ECO:0000259" key="2">
    <source>
        <dbReference type="Pfam" id="PF13592"/>
    </source>
</evidence>
<evidence type="ECO:0000313" key="3">
    <source>
        <dbReference type="EMBL" id="CAI10668.1"/>
    </source>
</evidence>
<dbReference type="Pfam" id="PF13592">
    <property type="entry name" value="HTH_33"/>
    <property type="match status" value="1"/>
</dbReference>
<dbReference type="EMBL" id="CR555308">
    <property type="protein sequence ID" value="CAI10691.1"/>
    <property type="molecule type" value="Genomic_DNA"/>
</dbReference>
<dbReference type="Pfam" id="PF13358">
    <property type="entry name" value="DDE_3"/>
    <property type="match status" value="1"/>
</dbReference>
<sequence>MKCKRTSDGRAHDHHTLQVMRQQAIKAVREGQTVQSVAASFGVNPRSVFRWLADFANGGQNALLAKPIPGRPPRLSAEEMAWLARAVRDHTPQQFKFEFGLWTLTLIRHLINRQLKKELSVSSVHRLMKILGFSAQKPLYQAWQQDPVLVRTWETETYPAIRAEARATGATIYFADESGIRSDYHTGTPWAPQGQTPVVTATGRRFSLNMISAVSAQGEFRFMLHEGSVGAKVFLEFLKRLMIGAQKPVFVIVDGHPIHKAKLIKTYVDSLGGRLKLFYLPPYSPHLNPDETVWAQVKRKVSRQVVESKEDMKRLALGALRSIQKLPELVKSFFRQPECQYAL</sequence>
<geneLocation type="plasmid" evidence="4">
    <name>2</name>
</geneLocation>
<evidence type="ECO:0000313" key="4">
    <source>
        <dbReference type="EMBL" id="CAI10691.1"/>
    </source>
</evidence>
<dbReference type="PANTHER" id="PTHR46564">
    <property type="entry name" value="TRANSPOSASE"/>
    <property type="match status" value="1"/>
</dbReference>
<gene>
    <name evidence="4" type="primary">tnp2P13</name>
    <name evidence="3" type="synonym">tnp2P10</name>
    <name evidence="3" type="ORF">p2A296</name>
    <name evidence="4" type="ORF">p2A340</name>
</gene>
<name>Q5NW73_AROAE</name>
<keyword evidence="4" id="KW-0614">Plasmid</keyword>
<feature type="domain" description="Winged helix-turn helix" evidence="2">
    <location>
        <begin position="98"/>
        <end position="156"/>
    </location>
</feature>
<dbReference type="NCBIfam" id="NF033545">
    <property type="entry name" value="transpos_IS630"/>
    <property type="match status" value="1"/>
</dbReference>
<dbReference type="HOGENOM" id="CLU_056788_0_0_4"/>
<dbReference type="InterPro" id="IPR038717">
    <property type="entry name" value="Tc1-like_DDE_dom"/>
</dbReference>